<evidence type="ECO:0000259" key="3">
    <source>
        <dbReference type="PROSITE" id="PS50994"/>
    </source>
</evidence>
<dbReference type="SUPFAM" id="SSF53098">
    <property type="entry name" value="Ribonuclease H-like"/>
    <property type="match status" value="1"/>
</dbReference>
<comment type="caution">
    <text evidence="4">The sequence shown here is derived from an EMBL/GenBank/DDBJ whole genome shotgun (WGS) entry which is preliminary data.</text>
</comment>
<dbReference type="EMBL" id="JAHGUI010000061">
    <property type="protein sequence ID" value="MBT2919930.1"/>
    <property type="molecule type" value="Genomic_DNA"/>
</dbReference>
<dbReference type="InterPro" id="IPR002514">
    <property type="entry name" value="Transposase_8"/>
</dbReference>
<evidence type="ECO:0000313" key="5">
    <source>
        <dbReference type="Proteomes" id="UP000078309"/>
    </source>
</evidence>
<dbReference type="InterPro" id="IPR050900">
    <property type="entry name" value="Transposase_IS3/IS150/IS904"/>
</dbReference>
<name>A0ABD4QXE0_VIBAN</name>
<feature type="coiled-coil region" evidence="2">
    <location>
        <begin position="114"/>
        <end position="148"/>
    </location>
</feature>
<dbReference type="PROSITE" id="PS50994">
    <property type="entry name" value="INTEGRASE"/>
    <property type="match status" value="1"/>
</dbReference>
<dbReference type="InterPro" id="IPR048020">
    <property type="entry name" value="Transpos_IS3"/>
</dbReference>
<reference evidence="4 5" key="1">
    <citation type="journal article" date="2017" name="J. Fish Dis.">
        <title>Comparative assessment of Vibrio virulence in marine fish larvae.</title>
        <authorList>
            <person name="Ronneseth A."/>
            <person name="Castillo D."/>
            <person name="D'Alvise P."/>
            <person name="Tonnesen O."/>
            <person name="Haugland G."/>
            <person name="Grotkjaer T."/>
            <person name="Engell-Sorensen K."/>
            <person name="Norremark L."/>
            <person name="Bergh O."/>
            <person name="Wergeland H.I."/>
            <person name="Gram L."/>
        </authorList>
    </citation>
    <scope>NUCLEOTIDE SEQUENCE [LARGE SCALE GENOMIC DNA]</scope>
    <source>
        <strain evidence="4 5">90-11-286</strain>
    </source>
</reference>
<evidence type="ECO:0000256" key="1">
    <source>
        <dbReference type="ARBA" id="ARBA00009964"/>
    </source>
</evidence>
<feature type="domain" description="Integrase catalytic" evidence="3">
    <location>
        <begin position="301"/>
        <end position="467"/>
    </location>
</feature>
<dbReference type="InterPro" id="IPR001584">
    <property type="entry name" value="Integrase_cat-core"/>
</dbReference>
<dbReference type="InterPro" id="IPR009057">
    <property type="entry name" value="Homeodomain-like_sf"/>
</dbReference>
<dbReference type="NCBIfam" id="NF033516">
    <property type="entry name" value="transpos_IS3"/>
    <property type="match status" value="1"/>
</dbReference>
<dbReference type="PANTHER" id="PTHR46889">
    <property type="entry name" value="TRANSPOSASE INSF FOR INSERTION SEQUENCE IS3B-RELATED"/>
    <property type="match status" value="1"/>
</dbReference>
<dbReference type="InterPro" id="IPR036397">
    <property type="entry name" value="RNaseH_sf"/>
</dbReference>
<comment type="similarity">
    <text evidence="1">Belongs to the transposase 8 family.</text>
</comment>
<organism evidence="4 5">
    <name type="scientific">Vibrio anguillarum</name>
    <name type="common">Listonella anguillarum</name>
    <dbReference type="NCBI Taxonomy" id="55601"/>
    <lineage>
        <taxon>Bacteria</taxon>
        <taxon>Pseudomonadati</taxon>
        <taxon>Pseudomonadota</taxon>
        <taxon>Gammaproteobacteria</taxon>
        <taxon>Vibrionales</taxon>
        <taxon>Vibrionaceae</taxon>
        <taxon>Vibrio</taxon>
    </lineage>
</organism>
<protein>
    <submittedName>
        <fullName evidence="4">IS3 family transposase</fullName>
    </submittedName>
</protein>
<evidence type="ECO:0000313" key="4">
    <source>
        <dbReference type="EMBL" id="MBT2919930.1"/>
    </source>
</evidence>
<dbReference type="AlphaFoldDB" id="A0ABD4QXE0"/>
<keyword evidence="2" id="KW-0175">Coiled coil</keyword>
<dbReference type="Pfam" id="PF01527">
    <property type="entry name" value="HTH_Tnp_1"/>
    <property type="match status" value="1"/>
</dbReference>
<dbReference type="Gene3D" id="3.30.420.10">
    <property type="entry name" value="Ribonuclease H-like superfamily/Ribonuclease H"/>
    <property type="match status" value="1"/>
</dbReference>
<proteinExistence type="inferred from homology"/>
<dbReference type="Proteomes" id="UP000078309">
    <property type="component" value="Unassembled WGS sequence"/>
</dbReference>
<accession>A0ABD4QXE0</accession>
<gene>
    <name evidence="4" type="ORF">PL14_14740</name>
</gene>
<dbReference type="SUPFAM" id="SSF46689">
    <property type="entry name" value="Homeodomain-like"/>
    <property type="match status" value="1"/>
</dbReference>
<dbReference type="InterPro" id="IPR012337">
    <property type="entry name" value="RNaseH-like_sf"/>
</dbReference>
<dbReference type="PANTHER" id="PTHR46889:SF4">
    <property type="entry name" value="TRANSPOSASE INSO FOR INSERTION SEQUENCE ELEMENT IS911B-RELATED"/>
    <property type="match status" value="1"/>
</dbReference>
<dbReference type="Pfam" id="PF00665">
    <property type="entry name" value="rve"/>
    <property type="match status" value="1"/>
</dbReference>
<evidence type="ECO:0000256" key="2">
    <source>
        <dbReference type="SAM" id="Coils"/>
    </source>
</evidence>
<sequence>MNRIPTERKEAILKKLLPPYSMSVSQVAKEEGISTATLYHWRQQLRRSGAAVPNSHTSSEQWSAQTKLAIVAETYSMTENELSQYCREKGLFPEQVQGWRSECMQGFMSAKEREAEAKKQAKADKLEIKELKKELRFKEKALAETAALLVLRKKLRGLLRGRARGRLTSTDERQYLLTLIHDAKRSGCRLEYACNEVQIDLRTYRRWYQRGEIRTDKRPTCVRPVPANKLSPQERNAIIEVCNRPEYASLPPTQIVPTLLDNGEYIASESSYYRVLKAEGQLHTRGRQRSRQRQAKPTSYTATGPNQVYTWDITYLPSVVKGQHYYLYVIEDIYSRKIVGYDVYECECGELASQLLQRTLMREQCFNQPLVLHSDNGAPMKSLTFRAKMDELGITSSYSRPRVSDDNPYVESLFRTVKYMPSWPTKGFEQLDASRSWVEAFVRWYNTEHKHSKLNYVTPSERHSGKDSEILRRRSDVLTVARERHPERWSGKIRNCEPVGEVHLNPERKAA</sequence>